<reference evidence="2 3" key="1">
    <citation type="submission" date="2018-08" db="EMBL/GenBank/DDBJ databases">
        <authorList>
            <person name="Khan S.A."/>
            <person name="Jeon C.O."/>
            <person name="Chun B.H."/>
            <person name="Jeong S.E."/>
        </authorList>
    </citation>
    <scope>NUCLEOTIDE SEQUENCE [LARGE SCALE GENOMIC DNA]</scope>
    <source>
        <strain evidence="2 3">S-16</strain>
    </source>
</reference>
<reference evidence="2 3" key="2">
    <citation type="submission" date="2018-12" db="EMBL/GenBank/DDBJ databases">
        <title>Rhizobacter gummiphilus sp. nov., a rubber-degrading bacterium isolated from the soil of a botanical garden in Japan.</title>
        <authorList>
            <person name="Shunsuke S.S."/>
        </authorList>
    </citation>
    <scope>NUCLEOTIDE SEQUENCE [LARGE SCALE GENOMIC DNA]</scope>
    <source>
        <strain evidence="2 3">S-16</strain>
    </source>
</reference>
<evidence type="ECO:0008006" key="4">
    <source>
        <dbReference type="Google" id="ProtNLM"/>
    </source>
</evidence>
<sequence length="213" mass="22234">MLSACSLFRTGSPSEPAVQPAVAPASPPAVQGEAPDKVWATFKNMSRTSEGGSIGAFAFSEKQGDATVSPTALRGDVLAVSGQFFGKGASQWAGVAVNIGAPKSIPVKAGEYKFLTIRLGSTTSSRLRVRLVGPDEAIQRMGCYPMVMQMVKPDVAEYRIPLDRFAPESYCGAKGVAAKPTLESLTAIEVTEVAGPVRDHAASFGVGTIALTR</sequence>
<feature type="compositionally biased region" description="Low complexity" evidence="1">
    <location>
        <begin position="12"/>
        <end position="31"/>
    </location>
</feature>
<evidence type="ECO:0000313" key="2">
    <source>
        <dbReference type="EMBL" id="RQP24871.1"/>
    </source>
</evidence>
<feature type="region of interest" description="Disordered" evidence="1">
    <location>
        <begin position="1"/>
        <end position="32"/>
    </location>
</feature>
<keyword evidence="3" id="KW-1185">Reference proteome</keyword>
<dbReference type="Proteomes" id="UP000267464">
    <property type="component" value="Unassembled WGS sequence"/>
</dbReference>
<accession>A0A3N7HV77</accession>
<comment type="caution">
    <text evidence="2">The sequence shown here is derived from an EMBL/GenBank/DDBJ whole genome shotgun (WGS) entry which is preliminary data.</text>
</comment>
<evidence type="ECO:0000313" key="3">
    <source>
        <dbReference type="Proteomes" id="UP000267464"/>
    </source>
</evidence>
<organism evidence="2 3">
    <name type="scientific">Piscinibacter terrae</name>
    <dbReference type="NCBI Taxonomy" id="2496871"/>
    <lineage>
        <taxon>Bacteria</taxon>
        <taxon>Pseudomonadati</taxon>
        <taxon>Pseudomonadota</taxon>
        <taxon>Betaproteobacteria</taxon>
        <taxon>Burkholderiales</taxon>
        <taxon>Sphaerotilaceae</taxon>
        <taxon>Piscinibacter</taxon>
    </lineage>
</organism>
<gene>
    <name evidence="2" type="ORF">DZC73_08350</name>
</gene>
<dbReference type="EMBL" id="QUSW01000002">
    <property type="protein sequence ID" value="RQP24871.1"/>
    <property type="molecule type" value="Genomic_DNA"/>
</dbReference>
<name>A0A3N7HV77_9BURK</name>
<proteinExistence type="predicted"/>
<protein>
    <recommendedName>
        <fullName evidence="4">NADH:ubiquinone oxidoreductase intermediate-associated protein 30 domain-containing protein</fullName>
    </recommendedName>
</protein>
<dbReference type="AlphaFoldDB" id="A0A3N7HV77"/>
<evidence type="ECO:0000256" key="1">
    <source>
        <dbReference type="SAM" id="MobiDB-lite"/>
    </source>
</evidence>